<proteinExistence type="predicted"/>
<accession>A0A8S5RJL4</accession>
<dbReference type="EMBL" id="BK059106">
    <property type="protein sequence ID" value="DAE31290.1"/>
    <property type="molecule type" value="Genomic_DNA"/>
</dbReference>
<organism evidence="2">
    <name type="scientific">virus sp. ctHG14</name>
    <dbReference type="NCBI Taxonomy" id="2827626"/>
    <lineage>
        <taxon>Viruses</taxon>
    </lineage>
</organism>
<dbReference type="Pfam" id="PF24024">
    <property type="entry name" value="DUF7336"/>
    <property type="match status" value="1"/>
</dbReference>
<protein>
    <recommendedName>
        <fullName evidence="1">DUF7336 domain-containing protein</fullName>
    </recommendedName>
</protein>
<evidence type="ECO:0000313" key="2">
    <source>
        <dbReference type="EMBL" id="DAE31290.1"/>
    </source>
</evidence>
<evidence type="ECO:0000259" key="1">
    <source>
        <dbReference type="Pfam" id="PF24024"/>
    </source>
</evidence>
<feature type="domain" description="DUF7336" evidence="1">
    <location>
        <begin position="1"/>
        <end position="44"/>
    </location>
</feature>
<dbReference type="InterPro" id="IPR055760">
    <property type="entry name" value="DUF7336"/>
</dbReference>
<reference evidence="2" key="1">
    <citation type="journal article" date="2021" name="Proc. Natl. Acad. Sci. U.S.A.">
        <title>A Catalog of Tens of Thousands of Viruses from Human Metagenomes Reveals Hidden Associations with Chronic Diseases.</title>
        <authorList>
            <person name="Tisza M.J."/>
            <person name="Buck C.B."/>
        </authorList>
    </citation>
    <scope>NUCLEOTIDE SEQUENCE</scope>
    <source>
        <strain evidence="2">CtHG14</strain>
    </source>
</reference>
<name>A0A8S5RJL4_9VIRU</name>
<sequence>MRVFVLTFDSYFDSYGSLLKLIGVFQSKDKVKAAIEQTKVKYKKTINEYRDHARYYDGMSDSEIEKEINEHFIVKSVEVDKVINRNLGGYVE</sequence>